<dbReference type="Proteomes" id="UP000297245">
    <property type="component" value="Unassembled WGS sequence"/>
</dbReference>
<name>A0A4S8LVD2_DENBC</name>
<proteinExistence type="predicted"/>
<dbReference type="OrthoDB" id="3005038at2759"/>
<gene>
    <name evidence="1" type="ORF">K435DRAFT_861917</name>
</gene>
<reference evidence="1 2" key="1">
    <citation type="journal article" date="2019" name="Nat. Ecol. Evol.">
        <title>Megaphylogeny resolves global patterns of mushroom evolution.</title>
        <authorList>
            <person name="Varga T."/>
            <person name="Krizsan K."/>
            <person name="Foldi C."/>
            <person name="Dima B."/>
            <person name="Sanchez-Garcia M."/>
            <person name="Sanchez-Ramirez S."/>
            <person name="Szollosi G.J."/>
            <person name="Szarkandi J.G."/>
            <person name="Papp V."/>
            <person name="Albert L."/>
            <person name="Andreopoulos W."/>
            <person name="Angelini C."/>
            <person name="Antonin V."/>
            <person name="Barry K.W."/>
            <person name="Bougher N.L."/>
            <person name="Buchanan P."/>
            <person name="Buyck B."/>
            <person name="Bense V."/>
            <person name="Catcheside P."/>
            <person name="Chovatia M."/>
            <person name="Cooper J."/>
            <person name="Damon W."/>
            <person name="Desjardin D."/>
            <person name="Finy P."/>
            <person name="Geml J."/>
            <person name="Haridas S."/>
            <person name="Hughes K."/>
            <person name="Justo A."/>
            <person name="Karasinski D."/>
            <person name="Kautmanova I."/>
            <person name="Kiss B."/>
            <person name="Kocsube S."/>
            <person name="Kotiranta H."/>
            <person name="LaButti K.M."/>
            <person name="Lechner B.E."/>
            <person name="Liimatainen K."/>
            <person name="Lipzen A."/>
            <person name="Lukacs Z."/>
            <person name="Mihaltcheva S."/>
            <person name="Morgado L.N."/>
            <person name="Niskanen T."/>
            <person name="Noordeloos M.E."/>
            <person name="Ohm R.A."/>
            <person name="Ortiz-Santana B."/>
            <person name="Ovrebo C."/>
            <person name="Racz N."/>
            <person name="Riley R."/>
            <person name="Savchenko A."/>
            <person name="Shiryaev A."/>
            <person name="Soop K."/>
            <person name="Spirin V."/>
            <person name="Szebenyi C."/>
            <person name="Tomsovsky M."/>
            <person name="Tulloss R.E."/>
            <person name="Uehling J."/>
            <person name="Grigoriev I.V."/>
            <person name="Vagvolgyi C."/>
            <person name="Papp T."/>
            <person name="Martin F.M."/>
            <person name="Miettinen O."/>
            <person name="Hibbett D.S."/>
            <person name="Nagy L.G."/>
        </authorList>
    </citation>
    <scope>NUCLEOTIDE SEQUENCE [LARGE SCALE GENOMIC DNA]</scope>
    <source>
        <strain evidence="1 2">CBS 962.96</strain>
    </source>
</reference>
<sequence>MAGGELILSEHENIIDFVSVLDISKVYNYDNNEPNQPWLPAWSWFYCYHMRTLKTGTSTRAPTFQLMSFPPTSEAGGVYNADKSAQIYCLSCEIWYYVDSLDTVEDKYREHAGSATSGKSP</sequence>
<dbReference type="EMBL" id="ML179261">
    <property type="protein sequence ID" value="THU93008.1"/>
    <property type="molecule type" value="Genomic_DNA"/>
</dbReference>
<evidence type="ECO:0000313" key="1">
    <source>
        <dbReference type="EMBL" id="THU93008.1"/>
    </source>
</evidence>
<accession>A0A4S8LVD2</accession>
<organism evidence="1 2">
    <name type="scientific">Dendrothele bispora (strain CBS 962.96)</name>
    <dbReference type="NCBI Taxonomy" id="1314807"/>
    <lineage>
        <taxon>Eukaryota</taxon>
        <taxon>Fungi</taxon>
        <taxon>Dikarya</taxon>
        <taxon>Basidiomycota</taxon>
        <taxon>Agaricomycotina</taxon>
        <taxon>Agaricomycetes</taxon>
        <taxon>Agaricomycetidae</taxon>
        <taxon>Agaricales</taxon>
        <taxon>Agaricales incertae sedis</taxon>
        <taxon>Dendrothele</taxon>
    </lineage>
</organism>
<evidence type="ECO:0000313" key="2">
    <source>
        <dbReference type="Proteomes" id="UP000297245"/>
    </source>
</evidence>
<dbReference type="AlphaFoldDB" id="A0A4S8LVD2"/>
<protein>
    <submittedName>
        <fullName evidence="1">Uncharacterized protein</fullName>
    </submittedName>
</protein>
<keyword evidence="2" id="KW-1185">Reference proteome</keyword>